<dbReference type="PANTHER" id="PTHR35585">
    <property type="entry name" value="HHE DOMAIN PROTEIN (AFU_ORTHOLOGUE AFUA_4G00730)"/>
    <property type="match status" value="1"/>
</dbReference>
<protein>
    <submittedName>
        <fullName evidence="2">Hemerythrin domain-containing protein</fullName>
    </submittedName>
</protein>
<feature type="domain" description="Hemerythrin-like" evidence="1">
    <location>
        <begin position="25"/>
        <end position="136"/>
    </location>
</feature>
<evidence type="ECO:0000259" key="1">
    <source>
        <dbReference type="Pfam" id="PF01814"/>
    </source>
</evidence>
<dbReference type="InterPro" id="IPR012312">
    <property type="entry name" value="Hemerythrin-like"/>
</dbReference>
<dbReference type="EMBL" id="VCYH01000002">
    <property type="protein sequence ID" value="MDN7024193.1"/>
    <property type="molecule type" value="Genomic_DNA"/>
</dbReference>
<evidence type="ECO:0000313" key="3">
    <source>
        <dbReference type="Proteomes" id="UP001168338"/>
    </source>
</evidence>
<proteinExistence type="predicted"/>
<dbReference type="Gene3D" id="1.20.120.520">
    <property type="entry name" value="nmb1532 protein domain like"/>
    <property type="match status" value="1"/>
</dbReference>
<gene>
    <name evidence="2" type="ORF">FGU65_04695</name>
</gene>
<dbReference type="Pfam" id="PF01814">
    <property type="entry name" value="Hemerythrin"/>
    <property type="match status" value="1"/>
</dbReference>
<sequence length="169" mass="20062">MKLQKPQTLILPPAGDYGEGRMMPHIVESIREDHVRVLHLLDILEQTGEGREERYATVKHELQGHMHGEEATLYRRMERVMQDEIEQSVRDHTGFREIFGRLDRMPPDRDAWLVHLRELQRRVWEHIEHEETVLEEALSVMDTPELYEMGDYFQQAKRAMIQMASGRHP</sequence>
<dbReference type="Proteomes" id="UP001168338">
    <property type="component" value="Unassembled WGS sequence"/>
</dbReference>
<name>A0ABT8M8D3_9EURY</name>
<keyword evidence="3" id="KW-1185">Reference proteome</keyword>
<comment type="caution">
    <text evidence="2">The sequence shown here is derived from an EMBL/GenBank/DDBJ whole genome shotgun (WGS) entry which is preliminary data.</text>
</comment>
<organism evidence="2 3">
    <name type="scientific">Methanoculleus frigidifontis</name>
    <dbReference type="NCBI Taxonomy" id="2584085"/>
    <lineage>
        <taxon>Archaea</taxon>
        <taxon>Methanobacteriati</taxon>
        <taxon>Methanobacteriota</taxon>
        <taxon>Stenosarchaea group</taxon>
        <taxon>Methanomicrobia</taxon>
        <taxon>Methanomicrobiales</taxon>
        <taxon>Methanomicrobiaceae</taxon>
        <taxon>Methanoculleus</taxon>
    </lineage>
</organism>
<accession>A0ABT8M8D3</accession>
<dbReference type="PANTHER" id="PTHR35585:SF1">
    <property type="entry name" value="HHE DOMAIN PROTEIN (AFU_ORTHOLOGUE AFUA_4G00730)"/>
    <property type="match status" value="1"/>
</dbReference>
<evidence type="ECO:0000313" key="2">
    <source>
        <dbReference type="EMBL" id="MDN7024193.1"/>
    </source>
</evidence>
<reference evidence="2" key="1">
    <citation type="submission" date="2019-05" db="EMBL/GenBank/DDBJ databases">
        <title>Methanoculleus sp. FWC-SCC1, a methanogenic archaeon isolated from deep marine cold seep.</title>
        <authorList>
            <person name="Chen Y.-W."/>
            <person name="Chen S.-C."/>
            <person name="Teng N.-H."/>
            <person name="Lai M.-C."/>
        </authorList>
    </citation>
    <scope>NUCLEOTIDE SEQUENCE</scope>
    <source>
        <strain evidence="2">FWC-SCC1</strain>
    </source>
</reference>